<dbReference type="STRING" id="1817758.A2150_06465"/>
<dbReference type="NCBIfam" id="TIGR00002">
    <property type="entry name" value="S16"/>
    <property type="match status" value="1"/>
</dbReference>
<proteinExistence type="inferred from homology"/>
<dbReference type="PROSITE" id="PS00732">
    <property type="entry name" value="RIBOSOMAL_S16"/>
    <property type="match status" value="1"/>
</dbReference>
<dbReference type="PANTHER" id="PTHR12919">
    <property type="entry name" value="30S RIBOSOMAL PROTEIN S16"/>
    <property type="match status" value="1"/>
</dbReference>
<comment type="caution">
    <text evidence="4">The sequence shown here is derived from an EMBL/GenBank/DDBJ whole genome shotgun (WGS) entry which is preliminary data.</text>
</comment>
<dbReference type="PANTHER" id="PTHR12919:SF20">
    <property type="entry name" value="SMALL RIBOSOMAL SUBUNIT PROTEIN BS16M"/>
    <property type="match status" value="1"/>
</dbReference>
<dbReference type="GO" id="GO:0005737">
    <property type="term" value="C:cytoplasm"/>
    <property type="evidence" value="ECO:0007669"/>
    <property type="project" value="UniProtKB-ARBA"/>
</dbReference>
<organism evidence="4 5">
    <name type="scientific">Candidatus Muproteobacteria bacterium RBG_16_64_11</name>
    <dbReference type="NCBI Taxonomy" id="1817758"/>
    <lineage>
        <taxon>Bacteria</taxon>
        <taxon>Pseudomonadati</taxon>
        <taxon>Pseudomonadota</taxon>
        <taxon>Candidatus Muproteobacteria</taxon>
    </lineage>
</organism>
<keyword evidence="2 3" id="KW-0687">Ribonucleoprotein</keyword>
<gene>
    <name evidence="3" type="primary">rpsP</name>
    <name evidence="4" type="ORF">A2150_06465</name>
</gene>
<dbReference type="GO" id="GO:0015935">
    <property type="term" value="C:small ribosomal subunit"/>
    <property type="evidence" value="ECO:0007669"/>
    <property type="project" value="TreeGrafter"/>
</dbReference>
<keyword evidence="1 3" id="KW-0689">Ribosomal protein</keyword>
<dbReference type="EMBL" id="MFSS01000095">
    <property type="protein sequence ID" value="OGI42257.1"/>
    <property type="molecule type" value="Genomic_DNA"/>
</dbReference>
<evidence type="ECO:0000256" key="2">
    <source>
        <dbReference type="ARBA" id="ARBA00023274"/>
    </source>
</evidence>
<accession>A0A1F6TAV6</accession>
<evidence type="ECO:0000313" key="5">
    <source>
        <dbReference type="Proteomes" id="UP000177925"/>
    </source>
</evidence>
<dbReference type="InterPro" id="IPR020592">
    <property type="entry name" value="Ribosomal_bS16_CS"/>
</dbReference>
<protein>
    <recommendedName>
        <fullName evidence="3">Small ribosomal subunit protein bS16</fullName>
    </recommendedName>
</protein>
<dbReference type="AlphaFoldDB" id="A0A1F6TAV6"/>
<dbReference type="Pfam" id="PF00886">
    <property type="entry name" value="Ribosomal_S16"/>
    <property type="match status" value="1"/>
</dbReference>
<evidence type="ECO:0000256" key="3">
    <source>
        <dbReference type="HAMAP-Rule" id="MF_00385"/>
    </source>
</evidence>
<evidence type="ECO:0000256" key="1">
    <source>
        <dbReference type="ARBA" id="ARBA00022980"/>
    </source>
</evidence>
<name>A0A1F6TAV6_9PROT</name>
<dbReference type="HAMAP" id="MF_00385">
    <property type="entry name" value="Ribosomal_bS16"/>
    <property type="match status" value="1"/>
</dbReference>
<dbReference type="GO" id="GO:0006412">
    <property type="term" value="P:translation"/>
    <property type="evidence" value="ECO:0007669"/>
    <property type="project" value="UniProtKB-UniRule"/>
</dbReference>
<dbReference type="GO" id="GO:0003735">
    <property type="term" value="F:structural constituent of ribosome"/>
    <property type="evidence" value="ECO:0007669"/>
    <property type="project" value="InterPro"/>
</dbReference>
<dbReference type="InterPro" id="IPR000307">
    <property type="entry name" value="Ribosomal_bS16"/>
</dbReference>
<sequence>MVTIRLARGGANKRPFFSIIVADRRRAPNGSNLERIGFYNPKATGAEERLRIDLERYQYWLSKGAKASERVASLVKQKAKVAA</sequence>
<comment type="similarity">
    <text evidence="3">Belongs to the bacterial ribosomal protein bS16 family.</text>
</comment>
<evidence type="ECO:0000313" key="4">
    <source>
        <dbReference type="EMBL" id="OGI42257.1"/>
    </source>
</evidence>
<dbReference type="Proteomes" id="UP000177925">
    <property type="component" value="Unassembled WGS sequence"/>
</dbReference>
<dbReference type="SUPFAM" id="SSF54565">
    <property type="entry name" value="Ribosomal protein S16"/>
    <property type="match status" value="1"/>
</dbReference>
<reference evidence="4 5" key="1">
    <citation type="journal article" date="2016" name="Nat. Commun.">
        <title>Thousands of microbial genomes shed light on interconnected biogeochemical processes in an aquifer system.</title>
        <authorList>
            <person name="Anantharaman K."/>
            <person name="Brown C.T."/>
            <person name="Hug L.A."/>
            <person name="Sharon I."/>
            <person name="Castelle C.J."/>
            <person name="Probst A.J."/>
            <person name="Thomas B.C."/>
            <person name="Singh A."/>
            <person name="Wilkins M.J."/>
            <person name="Karaoz U."/>
            <person name="Brodie E.L."/>
            <person name="Williams K.H."/>
            <person name="Hubbard S.S."/>
            <person name="Banfield J.F."/>
        </authorList>
    </citation>
    <scope>NUCLEOTIDE SEQUENCE [LARGE SCALE GENOMIC DNA]</scope>
</reference>
<dbReference type="Gene3D" id="3.30.1320.10">
    <property type="match status" value="1"/>
</dbReference>
<dbReference type="InterPro" id="IPR023803">
    <property type="entry name" value="Ribosomal_bS16_dom_sf"/>
</dbReference>